<evidence type="ECO:0000313" key="1">
    <source>
        <dbReference type="EMBL" id="KAK4353945.1"/>
    </source>
</evidence>
<sequence length="143" mass="15986">MVPKELITTILEGRRPRSHDVRLGNKGGSKIQLEACSRNVFYNLVTWLLVILTVHVDSYAPPSPENPQKGAITCVIDSNRVFVCLIWRREKGQEYEAKMKAVAGDNPFLKKLQSSVSCSILLTLSTGKFRQVDGPLIDKATWS</sequence>
<evidence type="ECO:0000313" key="2">
    <source>
        <dbReference type="Proteomes" id="UP001291623"/>
    </source>
</evidence>
<keyword evidence="2" id="KW-1185">Reference proteome</keyword>
<organism evidence="1 2">
    <name type="scientific">Anisodus tanguticus</name>
    <dbReference type="NCBI Taxonomy" id="243964"/>
    <lineage>
        <taxon>Eukaryota</taxon>
        <taxon>Viridiplantae</taxon>
        <taxon>Streptophyta</taxon>
        <taxon>Embryophyta</taxon>
        <taxon>Tracheophyta</taxon>
        <taxon>Spermatophyta</taxon>
        <taxon>Magnoliopsida</taxon>
        <taxon>eudicotyledons</taxon>
        <taxon>Gunneridae</taxon>
        <taxon>Pentapetalae</taxon>
        <taxon>asterids</taxon>
        <taxon>lamiids</taxon>
        <taxon>Solanales</taxon>
        <taxon>Solanaceae</taxon>
        <taxon>Solanoideae</taxon>
        <taxon>Hyoscyameae</taxon>
        <taxon>Anisodus</taxon>
    </lineage>
</organism>
<name>A0AAE1RKC6_9SOLA</name>
<reference evidence="1" key="1">
    <citation type="submission" date="2023-12" db="EMBL/GenBank/DDBJ databases">
        <title>Genome assembly of Anisodus tanguticus.</title>
        <authorList>
            <person name="Wang Y.-J."/>
        </authorList>
    </citation>
    <scope>NUCLEOTIDE SEQUENCE</scope>
    <source>
        <strain evidence="1">KB-2021</strain>
        <tissue evidence="1">Leaf</tissue>
    </source>
</reference>
<gene>
    <name evidence="1" type="ORF">RND71_026139</name>
</gene>
<dbReference type="AlphaFoldDB" id="A0AAE1RKC6"/>
<protein>
    <submittedName>
        <fullName evidence="1">Uncharacterized protein</fullName>
    </submittedName>
</protein>
<proteinExistence type="predicted"/>
<dbReference type="Proteomes" id="UP001291623">
    <property type="component" value="Unassembled WGS sequence"/>
</dbReference>
<comment type="caution">
    <text evidence="1">The sequence shown here is derived from an EMBL/GenBank/DDBJ whole genome shotgun (WGS) entry which is preliminary data.</text>
</comment>
<dbReference type="EMBL" id="JAVYJV010000014">
    <property type="protein sequence ID" value="KAK4353945.1"/>
    <property type="molecule type" value="Genomic_DNA"/>
</dbReference>
<accession>A0AAE1RKC6</accession>